<comment type="caution">
    <text evidence="15">The sequence shown here is derived from an EMBL/GenBank/DDBJ whole genome shotgun (WGS) entry which is preliminary data.</text>
</comment>
<feature type="domain" description="Ionotropic glutamate receptor C-terminal" evidence="14">
    <location>
        <begin position="274"/>
        <end position="539"/>
    </location>
</feature>
<evidence type="ECO:0000256" key="3">
    <source>
        <dbReference type="ARBA" id="ARBA00022692"/>
    </source>
</evidence>
<sequence>MKSHFFVGALCLLLQPAQVECQAFGLPGCPCVEVNFLSSTYWSNFGVLQVPTSKGLLVYNHSETFGSYCAAWDAKLAGLSGLCSSAGECQQSYCYVDPSNCSTASYPTSYFPQLGLQYSYLTCGDSASQEDFVTQIRTQLTGQTFRFAYPASSRPWHYEQDDGWTGSVASFFQELSVEAGFQTVQATVSEASLSLFASPWDACVHDVQMQLIDFCISVVMETDTRRQMATFTSPILAGNMKLMVRKEVADNRWDPALGYESVWFSFLKPFSPILWLLVASLVFTAGIFFYWVEEEDGTCSCCSSSMLHPRKALAGLKKICEGLQYGTLAFFAGGDLGGAKIDDTRTRAGSAIRVGFAVFTMVMVATYTANLAQLLVVSAQQTTGITGVKDCDPPSDICQKVCIIQQQLNLVRNQHPTMDVVTFPNSGDLFGGLANGDCQAAVVPEHDVRARSDFQEAMCANGFHLVGDPIFTVYVGFAVRADLVNALSFYTLQLVYQGKFAAAYELFRYKKIDTCLEEVAEVEEGQLTALDMGGVCILFTVFLLIAVGLRLAKRGVHRVRGGSSMRAESEIEEVQNDSNDSKDLEPNVQNDEEVPSKGPSQPEAVEKVEKRDKPVPVQLPI</sequence>
<evidence type="ECO:0000256" key="10">
    <source>
        <dbReference type="ARBA" id="ARBA00023303"/>
    </source>
</evidence>
<dbReference type="EMBL" id="CAJNDS010002377">
    <property type="protein sequence ID" value="CAE7455236.1"/>
    <property type="molecule type" value="Genomic_DNA"/>
</dbReference>
<dbReference type="Gene3D" id="3.40.190.10">
    <property type="entry name" value="Periplasmic binding protein-like II"/>
    <property type="match status" value="1"/>
</dbReference>
<feature type="transmembrane region" description="Helical" evidence="12">
    <location>
        <begin position="273"/>
        <end position="292"/>
    </location>
</feature>
<feature type="transmembrane region" description="Helical" evidence="12">
    <location>
        <begin position="354"/>
        <end position="376"/>
    </location>
</feature>
<keyword evidence="7" id="KW-0675">Receptor</keyword>
<dbReference type="SUPFAM" id="SSF53850">
    <property type="entry name" value="Periplasmic binding protein-like II"/>
    <property type="match status" value="1"/>
</dbReference>
<dbReference type="Gene3D" id="1.10.287.70">
    <property type="match status" value="1"/>
</dbReference>
<keyword evidence="9" id="KW-1071">Ligand-gated ion channel</keyword>
<accession>A0A812RTA4</accession>
<evidence type="ECO:0000256" key="8">
    <source>
        <dbReference type="ARBA" id="ARBA00023180"/>
    </source>
</evidence>
<gene>
    <name evidence="15" type="primary">GRIN1</name>
    <name evidence="15" type="ORF">SNAT2548_LOCUS25050</name>
</gene>
<evidence type="ECO:0000256" key="4">
    <source>
        <dbReference type="ARBA" id="ARBA00022989"/>
    </source>
</evidence>
<evidence type="ECO:0000256" key="12">
    <source>
        <dbReference type="SAM" id="Phobius"/>
    </source>
</evidence>
<name>A0A812RTA4_9DINO</name>
<comment type="subcellular location">
    <subcellularLocation>
        <location evidence="1">Membrane</location>
        <topology evidence="1">Multi-pass membrane protein</topology>
    </subcellularLocation>
</comment>
<dbReference type="AlphaFoldDB" id="A0A812RTA4"/>
<protein>
    <submittedName>
        <fullName evidence="15">GRIN1 protein</fullName>
    </submittedName>
</protein>
<keyword evidence="13" id="KW-0732">Signal</keyword>
<dbReference type="InterPro" id="IPR015683">
    <property type="entry name" value="Ionotropic_Glu_rcpt"/>
</dbReference>
<dbReference type="PANTHER" id="PTHR18966">
    <property type="entry name" value="IONOTROPIC GLUTAMATE RECEPTOR"/>
    <property type="match status" value="1"/>
</dbReference>
<keyword evidence="10" id="KW-0407">Ion channel</keyword>
<evidence type="ECO:0000313" key="15">
    <source>
        <dbReference type="EMBL" id="CAE7455236.1"/>
    </source>
</evidence>
<organism evidence="15 16">
    <name type="scientific">Symbiodinium natans</name>
    <dbReference type="NCBI Taxonomy" id="878477"/>
    <lineage>
        <taxon>Eukaryota</taxon>
        <taxon>Sar</taxon>
        <taxon>Alveolata</taxon>
        <taxon>Dinophyceae</taxon>
        <taxon>Suessiales</taxon>
        <taxon>Symbiodiniaceae</taxon>
        <taxon>Symbiodinium</taxon>
    </lineage>
</organism>
<evidence type="ECO:0000256" key="1">
    <source>
        <dbReference type="ARBA" id="ARBA00004141"/>
    </source>
</evidence>
<evidence type="ECO:0000313" key="16">
    <source>
        <dbReference type="Proteomes" id="UP000604046"/>
    </source>
</evidence>
<evidence type="ECO:0000256" key="7">
    <source>
        <dbReference type="ARBA" id="ARBA00023170"/>
    </source>
</evidence>
<evidence type="ECO:0000256" key="6">
    <source>
        <dbReference type="ARBA" id="ARBA00023136"/>
    </source>
</evidence>
<keyword evidence="4 12" id="KW-1133">Transmembrane helix</keyword>
<feature type="region of interest" description="Disordered" evidence="11">
    <location>
        <begin position="567"/>
        <end position="621"/>
    </location>
</feature>
<evidence type="ECO:0000256" key="5">
    <source>
        <dbReference type="ARBA" id="ARBA00023065"/>
    </source>
</evidence>
<proteinExistence type="predicted"/>
<keyword evidence="5" id="KW-0406">Ion transport</keyword>
<evidence type="ECO:0000256" key="13">
    <source>
        <dbReference type="SAM" id="SignalP"/>
    </source>
</evidence>
<evidence type="ECO:0000259" key="14">
    <source>
        <dbReference type="Pfam" id="PF00060"/>
    </source>
</evidence>
<keyword evidence="16" id="KW-1185">Reference proteome</keyword>
<keyword evidence="8" id="KW-0325">Glycoprotein</keyword>
<dbReference type="GO" id="GO:0015276">
    <property type="term" value="F:ligand-gated monoatomic ion channel activity"/>
    <property type="evidence" value="ECO:0007669"/>
    <property type="project" value="InterPro"/>
</dbReference>
<keyword evidence="6 12" id="KW-0472">Membrane</keyword>
<evidence type="ECO:0000256" key="2">
    <source>
        <dbReference type="ARBA" id="ARBA00022448"/>
    </source>
</evidence>
<dbReference type="Proteomes" id="UP000604046">
    <property type="component" value="Unassembled WGS sequence"/>
</dbReference>
<dbReference type="OrthoDB" id="423890at2759"/>
<reference evidence="15" key="1">
    <citation type="submission" date="2021-02" db="EMBL/GenBank/DDBJ databases">
        <authorList>
            <person name="Dougan E. K."/>
            <person name="Rhodes N."/>
            <person name="Thang M."/>
            <person name="Chan C."/>
        </authorList>
    </citation>
    <scope>NUCLEOTIDE SEQUENCE</scope>
</reference>
<dbReference type="InterPro" id="IPR001320">
    <property type="entry name" value="Iontro_rcpt_C"/>
</dbReference>
<feature type="compositionally biased region" description="Basic and acidic residues" evidence="11">
    <location>
        <begin position="604"/>
        <end position="614"/>
    </location>
</feature>
<feature type="transmembrane region" description="Helical" evidence="12">
    <location>
        <begin position="532"/>
        <end position="552"/>
    </location>
</feature>
<evidence type="ECO:0000256" key="11">
    <source>
        <dbReference type="SAM" id="MobiDB-lite"/>
    </source>
</evidence>
<keyword evidence="3 12" id="KW-0812">Transmembrane</keyword>
<feature type="signal peptide" evidence="13">
    <location>
        <begin position="1"/>
        <end position="21"/>
    </location>
</feature>
<feature type="chain" id="PRO_5032719596" evidence="13">
    <location>
        <begin position="22"/>
        <end position="621"/>
    </location>
</feature>
<keyword evidence="2" id="KW-0813">Transport</keyword>
<dbReference type="GO" id="GO:0016020">
    <property type="term" value="C:membrane"/>
    <property type="evidence" value="ECO:0007669"/>
    <property type="project" value="UniProtKB-SubCell"/>
</dbReference>
<evidence type="ECO:0000256" key="9">
    <source>
        <dbReference type="ARBA" id="ARBA00023286"/>
    </source>
</evidence>
<dbReference type="Pfam" id="PF00060">
    <property type="entry name" value="Lig_chan"/>
    <property type="match status" value="1"/>
</dbReference>